<keyword evidence="2" id="KW-0175">Coiled coil</keyword>
<evidence type="ECO:0000256" key="2">
    <source>
        <dbReference type="ARBA" id="ARBA00023054"/>
    </source>
</evidence>
<dbReference type="PANTHER" id="PTHR32347:SF23">
    <property type="entry name" value="BLL5650 PROTEIN"/>
    <property type="match status" value="1"/>
</dbReference>
<gene>
    <name evidence="4" type="ORF">SAMN05444405_10280</name>
</gene>
<dbReference type="GO" id="GO:0030313">
    <property type="term" value="C:cell envelope"/>
    <property type="evidence" value="ECO:0007669"/>
    <property type="project" value="UniProtKB-SubCell"/>
</dbReference>
<evidence type="ECO:0000313" key="5">
    <source>
        <dbReference type="Proteomes" id="UP000184509"/>
    </source>
</evidence>
<dbReference type="AlphaFoldDB" id="A0A1M4UGQ9"/>
<dbReference type="SUPFAM" id="SSF111369">
    <property type="entry name" value="HlyD-like secretion proteins"/>
    <property type="match status" value="1"/>
</dbReference>
<evidence type="ECO:0000313" key="4">
    <source>
        <dbReference type="EMBL" id="SHE55941.1"/>
    </source>
</evidence>
<dbReference type="STRING" id="1297750.SAMN05444405_10280"/>
<proteinExistence type="predicted"/>
<comment type="subcellular location">
    <subcellularLocation>
        <location evidence="1">Cell envelope</location>
    </subcellularLocation>
</comment>
<dbReference type="Gene3D" id="2.40.50.100">
    <property type="match status" value="1"/>
</dbReference>
<evidence type="ECO:0000256" key="1">
    <source>
        <dbReference type="ARBA" id="ARBA00004196"/>
    </source>
</evidence>
<reference evidence="4 5" key="1">
    <citation type="submission" date="2016-11" db="EMBL/GenBank/DDBJ databases">
        <authorList>
            <person name="Jaros S."/>
            <person name="Januszkiewicz K."/>
            <person name="Wedrychowicz H."/>
        </authorList>
    </citation>
    <scope>NUCLEOTIDE SEQUENCE [LARGE SCALE GENOMIC DNA]</scope>
    <source>
        <strain evidence="4 5">DSM 26991</strain>
    </source>
</reference>
<dbReference type="PANTHER" id="PTHR32347">
    <property type="entry name" value="EFFLUX SYSTEM COMPONENT YKNX-RELATED"/>
    <property type="match status" value="1"/>
</dbReference>
<organism evidence="4 5">
    <name type="scientific">Bacteroides luti</name>
    <dbReference type="NCBI Taxonomy" id="1297750"/>
    <lineage>
        <taxon>Bacteria</taxon>
        <taxon>Pseudomonadati</taxon>
        <taxon>Bacteroidota</taxon>
        <taxon>Bacteroidia</taxon>
        <taxon>Bacteroidales</taxon>
        <taxon>Bacteroidaceae</taxon>
        <taxon>Bacteroides</taxon>
    </lineage>
</organism>
<keyword evidence="5" id="KW-1185">Reference proteome</keyword>
<name>A0A1M4UGQ9_9BACE</name>
<dbReference type="PROSITE" id="PS51257">
    <property type="entry name" value="PROKAR_LIPOPROTEIN"/>
    <property type="match status" value="1"/>
</dbReference>
<dbReference type="EMBL" id="FQTV01000002">
    <property type="protein sequence ID" value="SHE55941.1"/>
    <property type="molecule type" value="Genomic_DNA"/>
</dbReference>
<dbReference type="RefSeq" id="WP_073398897.1">
    <property type="nucleotide sequence ID" value="NZ_FQTV01000002.1"/>
</dbReference>
<accession>A0A1M4UGQ9</accession>
<dbReference type="Proteomes" id="UP000184509">
    <property type="component" value="Unassembled WGS sequence"/>
</dbReference>
<feature type="domain" description="Multidrug resistance protein MdtA-like barrel-sandwich hybrid" evidence="3">
    <location>
        <begin position="38"/>
        <end position="208"/>
    </location>
</feature>
<dbReference type="InterPro" id="IPR058625">
    <property type="entry name" value="MdtA-like_BSH"/>
</dbReference>
<dbReference type="OrthoDB" id="9778236at2"/>
<dbReference type="Pfam" id="PF25917">
    <property type="entry name" value="BSH_RND"/>
    <property type="match status" value="1"/>
</dbReference>
<protein>
    <submittedName>
        <fullName evidence="4">HlyD family secretion protein</fullName>
    </submittedName>
</protein>
<sequence length="301" mass="33042">MKLIKGILYGTLATALLSACGDKNGKYDATGTFEATEVIVSSEASGKLMDFNVTEGDQLQQGKEVGYVDTVQLYLKKLQLQANTTTVKSRRQDIGKQIAAIKQQIVTQEREKKRWENLVKSNAGNQKQLDDINSQIAYLQKQLIAQTSTLENNNAGVNGESSSLEIQVAQLNDQLSKCHIISPINGTVLSKYAEKGELATPGKALFKVADIENMFLRAYITSDQLSKIKIGQKVKVFADYGGENVKEFPGTVTWISNKSEFTPKGILTKDERANLVYAVKVAVKNSGDIKIGMYGEVSFTK</sequence>
<evidence type="ECO:0000259" key="3">
    <source>
        <dbReference type="Pfam" id="PF25917"/>
    </source>
</evidence>
<dbReference type="InterPro" id="IPR050465">
    <property type="entry name" value="UPF0194_transport"/>
</dbReference>
<dbReference type="Gene3D" id="2.40.30.170">
    <property type="match status" value="1"/>
</dbReference>